<name>A0ABN6MZI7_9BACT</name>
<evidence type="ECO:0000259" key="1">
    <source>
        <dbReference type="Pfam" id="PF07238"/>
    </source>
</evidence>
<evidence type="ECO:0000313" key="3">
    <source>
        <dbReference type="Proteomes" id="UP001162891"/>
    </source>
</evidence>
<accession>A0ABN6MZI7</accession>
<sequence length="161" mass="17783">MSLAEWLQTFRDLHERARRGQLAPREIETYRGGRDELARALLAAQRLTLKPGETPRQALRVARALQVDLDLVTSSARAITIDLSVGGFSCLLAKAPPPGDELKFTLRIPASDPLVGKCRVADVKALAGNVRVSFQFEGVEQKDRDRLETFVFDTVLSQLVG</sequence>
<feature type="domain" description="PilZ" evidence="1">
    <location>
        <begin position="56"/>
        <end position="152"/>
    </location>
</feature>
<evidence type="ECO:0000313" key="2">
    <source>
        <dbReference type="EMBL" id="BDG06338.1"/>
    </source>
</evidence>
<organism evidence="2 3">
    <name type="scientific">Anaeromyxobacter oryzae</name>
    <dbReference type="NCBI Taxonomy" id="2918170"/>
    <lineage>
        <taxon>Bacteria</taxon>
        <taxon>Pseudomonadati</taxon>
        <taxon>Myxococcota</taxon>
        <taxon>Myxococcia</taxon>
        <taxon>Myxococcales</taxon>
        <taxon>Cystobacterineae</taxon>
        <taxon>Anaeromyxobacteraceae</taxon>
        <taxon>Anaeromyxobacter</taxon>
    </lineage>
</organism>
<protein>
    <recommendedName>
        <fullName evidence="1">PilZ domain-containing protein</fullName>
    </recommendedName>
</protein>
<gene>
    <name evidence="2" type="ORF">AMOR_53340</name>
</gene>
<dbReference type="Proteomes" id="UP001162891">
    <property type="component" value="Chromosome"/>
</dbReference>
<dbReference type="SUPFAM" id="SSF141371">
    <property type="entry name" value="PilZ domain-like"/>
    <property type="match status" value="1"/>
</dbReference>
<keyword evidence="3" id="KW-1185">Reference proteome</keyword>
<proteinExistence type="predicted"/>
<dbReference type="RefSeq" id="WP_248355836.1">
    <property type="nucleotide sequence ID" value="NZ_AP025591.1"/>
</dbReference>
<dbReference type="Gene3D" id="2.40.10.220">
    <property type="entry name" value="predicted glycosyltransferase like domains"/>
    <property type="match status" value="1"/>
</dbReference>
<dbReference type="InterPro" id="IPR009875">
    <property type="entry name" value="PilZ_domain"/>
</dbReference>
<dbReference type="Pfam" id="PF07238">
    <property type="entry name" value="PilZ"/>
    <property type="match status" value="1"/>
</dbReference>
<reference evidence="3" key="1">
    <citation type="journal article" date="2022" name="Int. J. Syst. Evol. Microbiol.">
        <title>Anaeromyxobacter oryzae sp. nov., Anaeromyxobacter diazotrophicus sp. nov. and Anaeromyxobacter paludicola sp. nov., isolated from paddy soils.</title>
        <authorList>
            <person name="Itoh H."/>
            <person name="Xu Z."/>
            <person name="Mise K."/>
            <person name="Masuda Y."/>
            <person name="Ushijima N."/>
            <person name="Hayakawa C."/>
            <person name="Shiratori Y."/>
            <person name="Senoo K."/>
        </authorList>
    </citation>
    <scope>NUCLEOTIDE SEQUENCE [LARGE SCALE GENOMIC DNA]</scope>
    <source>
        <strain evidence="3">Red232</strain>
    </source>
</reference>
<dbReference type="EMBL" id="AP025591">
    <property type="protein sequence ID" value="BDG06338.1"/>
    <property type="molecule type" value="Genomic_DNA"/>
</dbReference>